<dbReference type="EC" id="3.1.4.4" evidence="3"/>
<dbReference type="EMBL" id="CP095075">
    <property type="protein sequence ID" value="UOR13366.1"/>
    <property type="molecule type" value="Genomic_DNA"/>
</dbReference>
<comment type="catalytic activity">
    <reaction evidence="1">
        <text>a 1,2-diacyl-sn-glycero-3-phosphocholine + H2O = a 1,2-diacyl-sn-glycero-3-phosphate + choline + H(+)</text>
        <dbReference type="Rhea" id="RHEA:14445"/>
        <dbReference type="ChEBI" id="CHEBI:15354"/>
        <dbReference type="ChEBI" id="CHEBI:15377"/>
        <dbReference type="ChEBI" id="CHEBI:15378"/>
        <dbReference type="ChEBI" id="CHEBI:57643"/>
        <dbReference type="ChEBI" id="CHEBI:58608"/>
        <dbReference type="EC" id="3.1.4.4"/>
    </reaction>
</comment>
<keyword evidence="6" id="KW-0443">Lipid metabolism</keyword>
<evidence type="ECO:0000256" key="2">
    <source>
        <dbReference type="ARBA" id="ARBA00008664"/>
    </source>
</evidence>
<dbReference type="PANTHER" id="PTHR43856">
    <property type="entry name" value="CARDIOLIPIN HYDROLASE"/>
    <property type="match status" value="1"/>
</dbReference>
<dbReference type="InterPro" id="IPR001736">
    <property type="entry name" value="PLipase_D/transphosphatidylase"/>
</dbReference>
<accession>A0ABY4HFQ4</accession>
<dbReference type="PROSITE" id="PS50035">
    <property type="entry name" value="PLD"/>
    <property type="match status" value="1"/>
</dbReference>
<evidence type="ECO:0000256" key="4">
    <source>
        <dbReference type="ARBA" id="ARBA00022801"/>
    </source>
</evidence>
<dbReference type="Proteomes" id="UP000830326">
    <property type="component" value="Chromosome"/>
</dbReference>
<dbReference type="Pfam" id="PF13091">
    <property type="entry name" value="PLDc_2"/>
    <property type="match status" value="1"/>
</dbReference>
<evidence type="ECO:0000256" key="3">
    <source>
        <dbReference type="ARBA" id="ARBA00012027"/>
    </source>
</evidence>
<name>A0ABY4HFQ4_9BACI</name>
<protein>
    <recommendedName>
        <fullName evidence="3">phospholipase D</fullName>
        <ecNumber evidence="3">3.1.4.4</ecNumber>
    </recommendedName>
</protein>
<feature type="domain" description="PLD phosphodiesterase" evidence="7">
    <location>
        <begin position="124"/>
        <end position="151"/>
    </location>
</feature>
<evidence type="ECO:0000259" key="7">
    <source>
        <dbReference type="PROSITE" id="PS50035"/>
    </source>
</evidence>
<gene>
    <name evidence="8" type="ORF">MUO15_07875</name>
</gene>
<sequence length="198" mass="22250">MELLAAAGATTVIIGSITYGFYKFAGKDKPVEVEPAQVDYIFSKSNKSPKQKVINVIDNSEKSLDIAMFLLTEGDFVTHISKATQRGVNVRVITDKTQVVDQTKQTANIQKLIQSGVPVKINTHEGNMHLKVMISDKKLTTSGSYNFTYSAENKNDEVLVIIKSKKIAEEWTDKFNEMWNDSTQYSPYPYDSQEKRAL</sequence>
<evidence type="ECO:0000313" key="8">
    <source>
        <dbReference type="EMBL" id="UOR13366.1"/>
    </source>
</evidence>
<dbReference type="InterPro" id="IPR051406">
    <property type="entry name" value="PLD_domain"/>
</dbReference>
<organism evidence="8 9">
    <name type="scientific">Halobacillus amylolyticus</name>
    <dbReference type="NCBI Taxonomy" id="2932259"/>
    <lineage>
        <taxon>Bacteria</taxon>
        <taxon>Bacillati</taxon>
        <taxon>Bacillota</taxon>
        <taxon>Bacilli</taxon>
        <taxon>Bacillales</taxon>
        <taxon>Bacillaceae</taxon>
        <taxon>Halobacillus</taxon>
    </lineage>
</organism>
<evidence type="ECO:0000256" key="5">
    <source>
        <dbReference type="ARBA" id="ARBA00022963"/>
    </source>
</evidence>
<keyword evidence="4" id="KW-0378">Hydrolase</keyword>
<dbReference type="PANTHER" id="PTHR43856:SF1">
    <property type="entry name" value="MITOCHONDRIAL CARDIOLIPIN HYDROLASE"/>
    <property type="match status" value="1"/>
</dbReference>
<reference evidence="8" key="1">
    <citation type="submission" date="2022-04" db="EMBL/GenBank/DDBJ databases">
        <title>Halobacillus sp. isolated from saltern.</title>
        <authorList>
            <person name="Won M."/>
            <person name="Lee C.-M."/>
            <person name="Woen H.-Y."/>
            <person name="Kwon S.-W."/>
        </authorList>
    </citation>
    <scope>NUCLEOTIDE SEQUENCE</scope>
    <source>
        <strain evidence="8">SSHM10-5</strain>
    </source>
</reference>
<dbReference type="RefSeq" id="WP_245034988.1">
    <property type="nucleotide sequence ID" value="NZ_CP095075.1"/>
</dbReference>
<keyword evidence="9" id="KW-1185">Reference proteome</keyword>
<evidence type="ECO:0000256" key="6">
    <source>
        <dbReference type="ARBA" id="ARBA00023098"/>
    </source>
</evidence>
<evidence type="ECO:0000313" key="9">
    <source>
        <dbReference type="Proteomes" id="UP000830326"/>
    </source>
</evidence>
<dbReference type="Gene3D" id="3.30.870.10">
    <property type="entry name" value="Endonuclease Chain A"/>
    <property type="match status" value="1"/>
</dbReference>
<comment type="similarity">
    <text evidence="2">Belongs to the phospholipase D family.</text>
</comment>
<dbReference type="SUPFAM" id="SSF56024">
    <property type="entry name" value="Phospholipase D/nuclease"/>
    <property type="match status" value="1"/>
</dbReference>
<keyword evidence="5" id="KW-0442">Lipid degradation</keyword>
<proteinExistence type="inferred from homology"/>
<evidence type="ECO:0000256" key="1">
    <source>
        <dbReference type="ARBA" id="ARBA00000798"/>
    </source>
</evidence>
<dbReference type="InterPro" id="IPR025202">
    <property type="entry name" value="PLD-like_dom"/>
</dbReference>